<dbReference type="Proteomes" id="UP001153148">
    <property type="component" value="Unassembled WGS sequence"/>
</dbReference>
<sequence length="65" mass="7182">MKTKIGSSRTLISGSRWLHGQHRTAKVRSNALSTIRRCGADRGKSTAVIASKLLNQNISYNIKNE</sequence>
<reference evidence="1" key="1">
    <citation type="submission" date="2021-03" db="EMBL/GenBank/DDBJ databases">
        <authorList>
            <person name="Tran Van P."/>
        </authorList>
    </citation>
    <scope>NUCLEOTIDE SEQUENCE</scope>
</reference>
<dbReference type="EMBL" id="CAJPIN010033199">
    <property type="protein sequence ID" value="CAG2064320.1"/>
    <property type="molecule type" value="Genomic_DNA"/>
</dbReference>
<accession>A0ABN7PCD1</accession>
<evidence type="ECO:0000313" key="2">
    <source>
        <dbReference type="Proteomes" id="UP001153148"/>
    </source>
</evidence>
<evidence type="ECO:0008006" key="3">
    <source>
        <dbReference type="Google" id="ProtNLM"/>
    </source>
</evidence>
<keyword evidence="2" id="KW-1185">Reference proteome</keyword>
<protein>
    <recommendedName>
        <fullName evidence="3">Ribosomal protein L20</fullName>
    </recommendedName>
</protein>
<name>A0ABN7PCD1_TIMPD</name>
<comment type="caution">
    <text evidence="1">The sequence shown here is derived from an EMBL/GenBank/DDBJ whole genome shotgun (WGS) entry which is preliminary data.</text>
</comment>
<feature type="non-terminal residue" evidence="1">
    <location>
        <position position="65"/>
    </location>
</feature>
<gene>
    <name evidence="1" type="ORF">TPAB3V08_LOCUS11267</name>
</gene>
<proteinExistence type="predicted"/>
<evidence type="ECO:0000313" key="1">
    <source>
        <dbReference type="EMBL" id="CAG2064320.1"/>
    </source>
</evidence>
<organism evidence="1 2">
    <name type="scientific">Timema podura</name>
    <name type="common">Walking stick</name>
    <dbReference type="NCBI Taxonomy" id="61482"/>
    <lineage>
        <taxon>Eukaryota</taxon>
        <taxon>Metazoa</taxon>
        <taxon>Ecdysozoa</taxon>
        <taxon>Arthropoda</taxon>
        <taxon>Hexapoda</taxon>
        <taxon>Insecta</taxon>
        <taxon>Pterygota</taxon>
        <taxon>Neoptera</taxon>
        <taxon>Polyneoptera</taxon>
        <taxon>Phasmatodea</taxon>
        <taxon>Timematodea</taxon>
        <taxon>Timematoidea</taxon>
        <taxon>Timematidae</taxon>
        <taxon>Timema</taxon>
    </lineage>
</organism>